<comment type="caution">
    <text evidence="1">The sequence shown here is derived from an EMBL/GenBank/DDBJ whole genome shotgun (WGS) entry which is preliminary data.</text>
</comment>
<evidence type="ECO:0000313" key="2">
    <source>
        <dbReference type="Proteomes" id="UP000324222"/>
    </source>
</evidence>
<dbReference type="EMBL" id="VSRR010042291">
    <property type="protein sequence ID" value="MPC75973.1"/>
    <property type="molecule type" value="Genomic_DNA"/>
</dbReference>
<evidence type="ECO:0000313" key="1">
    <source>
        <dbReference type="EMBL" id="MPC75973.1"/>
    </source>
</evidence>
<proteinExistence type="predicted"/>
<reference evidence="1 2" key="1">
    <citation type="submission" date="2019-05" db="EMBL/GenBank/DDBJ databases">
        <title>Another draft genome of Portunus trituberculatus and its Hox gene families provides insights of decapod evolution.</title>
        <authorList>
            <person name="Jeong J.-H."/>
            <person name="Song I."/>
            <person name="Kim S."/>
            <person name="Choi T."/>
            <person name="Kim D."/>
            <person name="Ryu S."/>
            <person name="Kim W."/>
        </authorList>
    </citation>
    <scope>NUCLEOTIDE SEQUENCE [LARGE SCALE GENOMIC DNA]</scope>
    <source>
        <tissue evidence="1">Muscle</tissue>
    </source>
</reference>
<sequence>MCRPPQPHRRGHTTPFSLPNAPAVALLSSCRLPSSLLCVLHGLLLECLEYYASGYKDLRSVPIAPAMKVLIDADVCTEN</sequence>
<name>A0A5B7I143_PORTR</name>
<accession>A0A5B7I143</accession>
<protein>
    <submittedName>
        <fullName evidence="1">Uncharacterized protein</fullName>
    </submittedName>
</protein>
<gene>
    <name evidence="1" type="ORF">E2C01_070374</name>
</gene>
<dbReference type="PROSITE" id="PS51257">
    <property type="entry name" value="PROKAR_LIPOPROTEIN"/>
    <property type="match status" value="1"/>
</dbReference>
<dbReference type="Proteomes" id="UP000324222">
    <property type="component" value="Unassembled WGS sequence"/>
</dbReference>
<keyword evidence="2" id="KW-1185">Reference proteome</keyword>
<organism evidence="1 2">
    <name type="scientific">Portunus trituberculatus</name>
    <name type="common">Swimming crab</name>
    <name type="synonym">Neptunus trituberculatus</name>
    <dbReference type="NCBI Taxonomy" id="210409"/>
    <lineage>
        <taxon>Eukaryota</taxon>
        <taxon>Metazoa</taxon>
        <taxon>Ecdysozoa</taxon>
        <taxon>Arthropoda</taxon>
        <taxon>Crustacea</taxon>
        <taxon>Multicrustacea</taxon>
        <taxon>Malacostraca</taxon>
        <taxon>Eumalacostraca</taxon>
        <taxon>Eucarida</taxon>
        <taxon>Decapoda</taxon>
        <taxon>Pleocyemata</taxon>
        <taxon>Brachyura</taxon>
        <taxon>Eubrachyura</taxon>
        <taxon>Portunoidea</taxon>
        <taxon>Portunidae</taxon>
        <taxon>Portuninae</taxon>
        <taxon>Portunus</taxon>
    </lineage>
</organism>
<dbReference type="AlphaFoldDB" id="A0A5B7I143"/>